<evidence type="ECO:0000256" key="1">
    <source>
        <dbReference type="ARBA" id="ARBA00022468"/>
    </source>
</evidence>
<dbReference type="Gene3D" id="1.10.8.270">
    <property type="entry name" value="putative rabgap domain of human tbc1 domain family member 14 like domains"/>
    <property type="match status" value="1"/>
</dbReference>
<dbReference type="GO" id="GO:1901096">
    <property type="term" value="P:regulation of autophagosome maturation"/>
    <property type="evidence" value="ECO:0007669"/>
    <property type="project" value="TreeGrafter"/>
</dbReference>
<dbReference type="Pfam" id="PF00566">
    <property type="entry name" value="RabGAP-TBC"/>
    <property type="match status" value="1"/>
</dbReference>
<gene>
    <name evidence="4" type="primary">Tbc1d25</name>
</gene>
<dbReference type="GO" id="GO:0005096">
    <property type="term" value="F:GTPase activator activity"/>
    <property type="evidence" value="ECO:0007669"/>
    <property type="project" value="UniProtKB-KW"/>
</dbReference>
<evidence type="ECO:0000259" key="3">
    <source>
        <dbReference type="PROSITE" id="PS50086"/>
    </source>
</evidence>
<dbReference type="SUPFAM" id="SSF47923">
    <property type="entry name" value="Ypt/Rab-GAP domain of gyp1p"/>
    <property type="match status" value="2"/>
</dbReference>
<dbReference type="EMBL" id="LR790974">
    <property type="protein sequence ID" value="CAB3266836.1"/>
    <property type="molecule type" value="mRNA"/>
</dbReference>
<evidence type="ECO:0000256" key="2">
    <source>
        <dbReference type="SAM" id="MobiDB-lite"/>
    </source>
</evidence>
<feature type="region of interest" description="Disordered" evidence="2">
    <location>
        <begin position="512"/>
        <end position="541"/>
    </location>
</feature>
<feature type="compositionally biased region" description="Low complexity" evidence="2">
    <location>
        <begin position="458"/>
        <end position="471"/>
    </location>
</feature>
<dbReference type="PROSITE" id="PS50086">
    <property type="entry name" value="TBC_RABGAP"/>
    <property type="match status" value="1"/>
</dbReference>
<protein>
    <submittedName>
        <fullName evidence="4">TBC1 domain family member 25-like</fullName>
    </submittedName>
</protein>
<dbReference type="CDD" id="cd05992">
    <property type="entry name" value="PB1"/>
    <property type="match status" value="1"/>
</dbReference>
<proteinExistence type="evidence at transcript level"/>
<dbReference type="InterPro" id="IPR035969">
    <property type="entry name" value="Rab-GAP_TBC_sf"/>
</dbReference>
<name>A0A6F9DV34_9ASCI</name>
<feature type="domain" description="Rab-GAP TBC" evidence="3">
    <location>
        <begin position="218"/>
        <end position="424"/>
    </location>
</feature>
<dbReference type="InterPro" id="IPR000195">
    <property type="entry name" value="Rab-GAP-TBC_dom"/>
</dbReference>
<sequence>MFKVTRSSDIKDVIHIKVKKFAGYFNPESKSFAVDPHLTTFDDLQKILVEAFNLNGPFHITYLCRDDVGENVFLSMLTDWDLDAAFMTSSDPHLRLKLDAEPYKDGLMSKMKDYESPDSSKMFSNAQLMKNILQPMSDSMNQILALPNVQKPWMSSLGSAFSKLTVGLGYPNSNQTGDEQAFFPSKAPLDDVEFRTYLDESGRLKRPEELRLRVYHGGVVPALRKVVWRLLLNIFPSNLTGEERMSYMKRKTEQYQQLRATWQARADDEHVKYISNMVWKDVLRTDRSHPFFEGNDDNPNTICLLNILTTFSLTHPKVSYCQGMSDLVSPIFVVLNNEAQAYVCFCGIMGRLQENFLRDGTSMSTKFKHLSLLVRHQDPEFFAYLQSLSADNMFFCYRWLLLEMKREFSFDDAITVLEVMWSSLPPQPPDIDLLLEDYTGLNNDKDQTFGSGCQDLKTGSPSPQTISTSTSEDTSNSCMDDFNSGLELGNGEDPPVELNNIVEIVDYATEDSIKNSPQRHRKKISHNTNSDNQAPLEPLPPPEEFGCGNPFLLFVCLAVLLEERDYLLAEQKEYDDFVMHFDRMVRSHCPKKVLSKAMRLFAEYLKSASIQTL</sequence>
<reference evidence="4" key="1">
    <citation type="submission" date="2020-04" db="EMBL/GenBank/DDBJ databases">
        <authorList>
            <person name="Neveu A P."/>
        </authorList>
    </citation>
    <scope>NUCLEOTIDE SEQUENCE</scope>
    <source>
        <tissue evidence="4">Whole embryo</tissue>
    </source>
</reference>
<dbReference type="SMART" id="SM00164">
    <property type="entry name" value="TBC"/>
    <property type="match status" value="1"/>
</dbReference>
<evidence type="ECO:0000313" key="4">
    <source>
        <dbReference type="EMBL" id="CAB3266836.1"/>
    </source>
</evidence>
<organism evidence="4">
    <name type="scientific">Phallusia mammillata</name>
    <dbReference type="NCBI Taxonomy" id="59560"/>
    <lineage>
        <taxon>Eukaryota</taxon>
        <taxon>Metazoa</taxon>
        <taxon>Chordata</taxon>
        <taxon>Tunicata</taxon>
        <taxon>Ascidiacea</taxon>
        <taxon>Phlebobranchia</taxon>
        <taxon>Ascidiidae</taxon>
        <taxon>Phallusia</taxon>
    </lineage>
</organism>
<accession>A0A6F9DV34</accession>
<feature type="region of interest" description="Disordered" evidence="2">
    <location>
        <begin position="451"/>
        <end position="477"/>
    </location>
</feature>
<dbReference type="PANTHER" id="PTHR22957">
    <property type="entry name" value="TBC1 DOMAIN FAMILY MEMBER GTPASE-ACTIVATING PROTEIN"/>
    <property type="match status" value="1"/>
</dbReference>
<keyword evidence="1" id="KW-0343">GTPase activation</keyword>
<dbReference type="Gene3D" id="1.10.472.80">
    <property type="entry name" value="Ypt/Rab-GAP domain of gyp1p, domain 3"/>
    <property type="match status" value="1"/>
</dbReference>
<dbReference type="GO" id="GO:0005776">
    <property type="term" value="C:autophagosome"/>
    <property type="evidence" value="ECO:0007669"/>
    <property type="project" value="TreeGrafter"/>
</dbReference>
<dbReference type="AlphaFoldDB" id="A0A6F9DV34"/>
<dbReference type="PANTHER" id="PTHR22957:SF333">
    <property type="entry name" value="TBC1 DOMAIN FAMILY MEMBER 25"/>
    <property type="match status" value="1"/>
</dbReference>